<reference evidence="4 5" key="1">
    <citation type="submission" date="2020-03" db="EMBL/GenBank/DDBJ databases">
        <title>Vagococcus sp. nov., isolated from beetles.</title>
        <authorList>
            <person name="Hyun D.-W."/>
            <person name="Bae J.-W."/>
        </authorList>
    </citation>
    <scope>NUCLEOTIDE SEQUENCE [LARGE SCALE GENOMIC DNA]</scope>
    <source>
        <strain evidence="4 5">HDW17A</strain>
    </source>
</reference>
<keyword evidence="5" id="KW-1185">Reference proteome</keyword>
<dbReference type="RefSeq" id="WP_166006726.1">
    <property type="nucleotide sequence ID" value="NZ_CP049886.1"/>
</dbReference>
<proteinExistence type="predicted"/>
<accession>A0A6G8ALF7</accession>
<sequence length="111" mass="12908">MMISELIKKERLARGWSQEDLAKKLMISRQSISKWELGTALPNTEQLIKLSDVFGLSLDVLIKGDEKMEKKVIKDSKMMWWNDDCARPIMLIIWGAIIPLLCVMKYVLHIF</sequence>
<dbReference type="PANTHER" id="PTHR46558:SF15">
    <property type="entry name" value="HELIX-TURN-HELIX DOMAIN PROTEIN"/>
    <property type="match status" value="1"/>
</dbReference>
<evidence type="ECO:0000256" key="2">
    <source>
        <dbReference type="SAM" id="Phobius"/>
    </source>
</evidence>
<evidence type="ECO:0000313" key="5">
    <source>
        <dbReference type="Proteomes" id="UP000500890"/>
    </source>
</evidence>
<dbReference type="Pfam" id="PF01381">
    <property type="entry name" value="HTH_3"/>
    <property type="match status" value="1"/>
</dbReference>
<evidence type="ECO:0000256" key="1">
    <source>
        <dbReference type="ARBA" id="ARBA00023125"/>
    </source>
</evidence>
<dbReference type="CDD" id="cd00093">
    <property type="entry name" value="HTH_XRE"/>
    <property type="match status" value="1"/>
</dbReference>
<dbReference type="SMART" id="SM00530">
    <property type="entry name" value="HTH_XRE"/>
    <property type="match status" value="1"/>
</dbReference>
<keyword evidence="2" id="KW-0812">Transmembrane</keyword>
<evidence type="ECO:0000313" key="4">
    <source>
        <dbReference type="EMBL" id="QIL45836.1"/>
    </source>
</evidence>
<dbReference type="PANTHER" id="PTHR46558">
    <property type="entry name" value="TRACRIPTIONAL REGULATORY PROTEIN-RELATED-RELATED"/>
    <property type="match status" value="1"/>
</dbReference>
<gene>
    <name evidence="4" type="ORF">G7081_01390</name>
</gene>
<dbReference type="InterPro" id="IPR001387">
    <property type="entry name" value="Cro/C1-type_HTH"/>
</dbReference>
<feature type="domain" description="HTH cro/C1-type" evidence="3">
    <location>
        <begin position="7"/>
        <end position="61"/>
    </location>
</feature>
<name>A0A6G8ALF7_9ENTE</name>
<feature type="transmembrane region" description="Helical" evidence="2">
    <location>
        <begin position="88"/>
        <end position="108"/>
    </location>
</feature>
<dbReference type="AlphaFoldDB" id="A0A6G8ALF7"/>
<dbReference type="KEGG" id="vah:G7081_01390"/>
<dbReference type="Proteomes" id="UP000500890">
    <property type="component" value="Chromosome"/>
</dbReference>
<dbReference type="SUPFAM" id="SSF47413">
    <property type="entry name" value="lambda repressor-like DNA-binding domains"/>
    <property type="match status" value="1"/>
</dbReference>
<protein>
    <submittedName>
        <fullName evidence="4">Helix-turn-helix transcriptional regulator</fullName>
    </submittedName>
</protein>
<evidence type="ECO:0000259" key="3">
    <source>
        <dbReference type="PROSITE" id="PS50943"/>
    </source>
</evidence>
<dbReference type="EMBL" id="CP049886">
    <property type="protein sequence ID" value="QIL45836.1"/>
    <property type="molecule type" value="Genomic_DNA"/>
</dbReference>
<keyword evidence="2" id="KW-1133">Transmembrane helix</keyword>
<dbReference type="GO" id="GO:0003677">
    <property type="term" value="F:DNA binding"/>
    <property type="evidence" value="ECO:0007669"/>
    <property type="project" value="UniProtKB-KW"/>
</dbReference>
<organism evidence="4 5">
    <name type="scientific">Vagococcus coleopterorum</name>
    <dbReference type="NCBI Taxonomy" id="2714946"/>
    <lineage>
        <taxon>Bacteria</taxon>
        <taxon>Bacillati</taxon>
        <taxon>Bacillota</taxon>
        <taxon>Bacilli</taxon>
        <taxon>Lactobacillales</taxon>
        <taxon>Enterococcaceae</taxon>
        <taxon>Vagococcus</taxon>
    </lineage>
</organism>
<keyword evidence="1" id="KW-0238">DNA-binding</keyword>
<dbReference type="PROSITE" id="PS50943">
    <property type="entry name" value="HTH_CROC1"/>
    <property type="match status" value="1"/>
</dbReference>
<dbReference type="Gene3D" id="1.10.260.40">
    <property type="entry name" value="lambda repressor-like DNA-binding domains"/>
    <property type="match status" value="1"/>
</dbReference>
<keyword evidence="2" id="KW-0472">Membrane</keyword>
<dbReference type="InterPro" id="IPR010982">
    <property type="entry name" value="Lambda_DNA-bd_dom_sf"/>
</dbReference>